<feature type="transmembrane region" description="Helical" evidence="1">
    <location>
        <begin position="276"/>
        <end position="305"/>
    </location>
</feature>
<feature type="transmembrane region" description="Helical" evidence="1">
    <location>
        <begin position="121"/>
        <end position="138"/>
    </location>
</feature>
<evidence type="ECO:0008006" key="4">
    <source>
        <dbReference type="Google" id="ProtNLM"/>
    </source>
</evidence>
<keyword evidence="1" id="KW-0812">Transmembrane</keyword>
<evidence type="ECO:0000313" key="3">
    <source>
        <dbReference type="Proteomes" id="UP000216524"/>
    </source>
</evidence>
<dbReference type="Proteomes" id="UP000216524">
    <property type="component" value="Unassembled WGS sequence"/>
</dbReference>
<feature type="transmembrane region" description="Helical" evidence="1">
    <location>
        <begin position="181"/>
        <end position="198"/>
    </location>
</feature>
<evidence type="ECO:0000313" key="2">
    <source>
        <dbReference type="EMBL" id="OZI75376.1"/>
    </source>
</evidence>
<dbReference type="RefSeq" id="WP_094829965.1">
    <property type="nucleotide sequence ID" value="NZ_NEVV01000005.1"/>
</dbReference>
<feature type="transmembrane region" description="Helical" evidence="1">
    <location>
        <begin position="379"/>
        <end position="400"/>
    </location>
</feature>
<feature type="transmembrane region" description="Helical" evidence="1">
    <location>
        <begin position="248"/>
        <end position="269"/>
    </location>
</feature>
<accession>A0ABX4FAM1</accession>
<gene>
    <name evidence="2" type="ORF">CAL23_15715</name>
</gene>
<organism evidence="2 3">
    <name type="scientific">Bordetella genomosp. 6</name>
    <dbReference type="NCBI Taxonomy" id="463024"/>
    <lineage>
        <taxon>Bacteria</taxon>
        <taxon>Pseudomonadati</taxon>
        <taxon>Pseudomonadota</taxon>
        <taxon>Betaproteobacteria</taxon>
        <taxon>Burkholderiales</taxon>
        <taxon>Alcaligenaceae</taxon>
        <taxon>Bordetella</taxon>
    </lineage>
</organism>
<keyword evidence="1" id="KW-1133">Transmembrane helix</keyword>
<name>A0ABX4FAM1_9BORD</name>
<protein>
    <recommendedName>
        <fullName evidence="4">HTTM domain-containing protein</fullName>
    </recommendedName>
</protein>
<dbReference type="EMBL" id="NEVV01000005">
    <property type="protein sequence ID" value="OZI75376.1"/>
    <property type="molecule type" value="Genomic_DNA"/>
</dbReference>
<sequence length="411" mass="47613">MTKLDAVIDRYLKVFRTPVAEVDASFARWVIYGYFIYKLLSRDFSTFGEIPRFLLDLYPVDVYGKSFLALMGTQVVTDLATFHWIHWVLPFPSSGQLQFVQWLATGFCVATCLLGRGPFRIFAIGSYVLLMYLWGFMFRSGSDIDAVFLGLSSALFYCFSSHKECLTIWRPAGNRQRTVEAGWFYSAMIMCFVIYYLASGINKLIDISVVDWFTYDLIQSIELELDRQKAGYFKQIPELFEILRGQYWINYIGVPLVYLSHLATPMMFYDRRLIPAFWVFYVTFHAMAWGIGILFFGNFILWLAFLPVHRLMERLEVRVNPNNTLGRVALFGITRLDFFRRITRVEPDGPDNICVKAPQGTTSYTGISGLRRLAWSLPLMWPLLPLLYVLGVFHIFYLFLPSRVTRSHAAS</sequence>
<keyword evidence="3" id="KW-1185">Reference proteome</keyword>
<evidence type="ECO:0000256" key="1">
    <source>
        <dbReference type="SAM" id="Phobius"/>
    </source>
</evidence>
<proteinExistence type="predicted"/>
<keyword evidence="1" id="KW-0472">Membrane</keyword>
<comment type="caution">
    <text evidence="2">The sequence shown here is derived from an EMBL/GenBank/DDBJ whole genome shotgun (WGS) entry which is preliminary data.</text>
</comment>
<reference evidence="2 3" key="1">
    <citation type="submission" date="2017-05" db="EMBL/GenBank/DDBJ databases">
        <title>Complete and WGS of Bordetella genogroups.</title>
        <authorList>
            <person name="Spilker T."/>
            <person name="Lipuma J."/>
        </authorList>
    </citation>
    <scope>NUCLEOTIDE SEQUENCE [LARGE SCALE GENOMIC DNA]</scope>
    <source>
        <strain evidence="2 3">AU3139</strain>
    </source>
</reference>